<accession>A0A6M3XR09</accession>
<dbReference type="AlphaFoldDB" id="A0A6M3XR09"/>
<proteinExistence type="predicted"/>
<reference evidence="1" key="1">
    <citation type="submission" date="2020-03" db="EMBL/GenBank/DDBJ databases">
        <title>The deep terrestrial virosphere.</title>
        <authorList>
            <person name="Holmfeldt K."/>
            <person name="Nilsson E."/>
            <person name="Simone D."/>
            <person name="Lopez-Fernandez M."/>
            <person name="Wu X."/>
            <person name="de Brujin I."/>
            <person name="Lundin D."/>
            <person name="Andersson A."/>
            <person name="Bertilsson S."/>
            <person name="Dopson M."/>
        </authorList>
    </citation>
    <scope>NUCLEOTIDE SEQUENCE</scope>
    <source>
        <strain evidence="1">TM448B01915</strain>
    </source>
</reference>
<gene>
    <name evidence="1" type="ORF">TM448B01915_0007</name>
</gene>
<evidence type="ECO:0000313" key="1">
    <source>
        <dbReference type="EMBL" id="QJI00302.1"/>
    </source>
</evidence>
<dbReference type="EMBL" id="MT144842">
    <property type="protein sequence ID" value="QJI00302.1"/>
    <property type="molecule type" value="Genomic_DNA"/>
</dbReference>
<organism evidence="1">
    <name type="scientific">viral metagenome</name>
    <dbReference type="NCBI Taxonomy" id="1070528"/>
    <lineage>
        <taxon>unclassified sequences</taxon>
        <taxon>metagenomes</taxon>
        <taxon>organismal metagenomes</taxon>
    </lineage>
</organism>
<name>A0A6M3XR09_9ZZZZ</name>
<sequence>MKGHFQLIGTVHFVNVTGLNAAPSTDTIFDCGRWDEIIIQVDALEDTNHLATDCDINVISKPPGATNWDTTPYAEILTIADNEVRSEAVVPPPPEFKLRCDMNTGTRADIYVRVFGRG</sequence>
<protein>
    <submittedName>
        <fullName evidence="1">Uncharacterized protein</fullName>
    </submittedName>
</protein>